<keyword evidence="1" id="KW-0479">Metal-binding</keyword>
<dbReference type="EMBL" id="WWBZ02000040">
    <property type="protein sequence ID" value="KAF4305174.1"/>
    <property type="molecule type" value="Genomic_DNA"/>
</dbReference>
<protein>
    <recommendedName>
        <fullName evidence="5">Zn(2)-C6 fungal-type domain-containing protein</fullName>
    </recommendedName>
</protein>
<dbReference type="PROSITE" id="PS50048">
    <property type="entry name" value="ZN2_CY6_FUNGAL_2"/>
    <property type="match status" value="1"/>
</dbReference>
<dbReference type="SUPFAM" id="SSF57701">
    <property type="entry name" value="Zn2/Cys6 DNA-binding domain"/>
    <property type="match status" value="1"/>
</dbReference>
<dbReference type="CDD" id="cd00067">
    <property type="entry name" value="GAL4"/>
    <property type="match status" value="1"/>
</dbReference>
<dbReference type="GO" id="GO:0006351">
    <property type="term" value="P:DNA-templated transcription"/>
    <property type="evidence" value="ECO:0007669"/>
    <property type="project" value="InterPro"/>
</dbReference>
<dbReference type="PANTHER" id="PTHR31668:SF20">
    <property type="entry name" value="ZN(II)2CYS6 TRANSCRIPTION FACTOR (EUROFUNG)"/>
    <property type="match status" value="1"/>
</dbReference>
<feature type="region of interest" description="Disordered" evidence="3">
    <location>
        <begin position="1032"/>
        <end position="1056"/>
    </location>
</feature>
<dbReference type="InterPro" id="IPR036864">
    <property type="entry name" value="Zn2-C6_fun-type_DNA-bd_sf"/>
</dbReference>
<sequence length="1056" mass="115297">MVLAGALTLLLLIASMLFAAQRTTTIPAQPGSGVLSRRRFPIRMGTPQPERDAALVSQAGQFSISGGFTTEASGWILLQQANRAARPAPPTTRSRVMAQDHHQSERLRTINAVSGEHPHARCRAQGRPDAHRRRAFWGQQRVYRGRCAALSRPQSAEPPHRGAAAGKGCLLVRNMAPSGPRKSTPKSRAGGLSRVSIRAIHSAAYAAGQISSSSTARSVLFALVRARDTTRARPAHGLAPADEAVIGLRARREVAEAVAARAWSVGAVAAGRARTGKGGVGEGVGVSERGQSGGQLAGAHPAPAAIVDAIVGMAWHGHRMSQRCGLALTRAAAVDKVGPPPRARRARRAVRRREAHEEAWVRRRAWAGGRAPGAAATLQASPLLALSAAAKGACCGSFLIFWACSQDKHNEVSRMLCACGRRVSTRNFIISRRPPITAAAPPASPLQSMAKALAIQSTMSSTPSSTPVKRACDSCHRRKVKCIGEGHKPCKNCVSAGLNCTYNAIPQKKGPKGSRAKVLSELRETQRQSQLAATGYPDLFNAHNIALQRQPGLMSLDLIHTCVDFYFQQLYPSQPILHHQRIQEAILSMDQNVEAYCMIASLCAYMLIQPNMTLPPNVVPRGPEGPIPNINFGHVLLEEAVRVRKSYNHMENPTRYSVITSFFFFSSYQCLDKHNTAWYYLREATTHAQLLGMHDEETYKTGDFIETSRRRRLYWLLFIQERAYALHKHRPITLDATIEIPTQDEDPTERIQISGFIHLINLYKPFDHTFMGLWNKVRTGCLPSWLAQMQNQLSDALPGYLESTEAQAVDLRTSQQWLRTMVWQLAISHGFISSMATDNTMSFKYPIEIARDLITMSSQFSQQAMEVHGVGLIEKLFDVACTLTDVMACVPMEQNSFEIGPRDYLGRFLNLISTLRGGQSRYLALLLQKINEVLPNMAVPMPRGLSATSTPANARLEELYESPASVSAQGSHVGSHEATPFESPPPMSMPVPVRQSSHSSMPYPDMQVTPPLVPQSQGFPTFSTAMGFAQSTTTAAPPQGAYQTHSQHGAHGGFPG</sequence>
<name>A0A8H4IJZ9_9PEZI</name>
<dbReference type="GO" id="GO:0003677">
    <property type="term" value="F:DNA binding"/>
    <property type="evidence" value="ECO:0007669"/>
    <property type="project" value="InterPro"/>
</dbReference>
<evidence type="ECO:0000259" key="5">
    <source>
        <dbReference type="PROSITE" id="PS50048"/>
    </source>
</evidence>
<dbReference type="PANTHER" id="PTHR31668">
    <property type="entry name" value="GLUCOSE TRANSPORT TRANSCRIPTION REGULATOR RGT1-RELATED-RELATED"/>
    <property type="match status" value="1"/>
</dbReference>
<reference evidence="6 8" key="1">
    <citation type="submission" date="2020-04" db="EMBL/GenBank/DDBJ databases">
        <title>Genome Assembly and Annotation of Botryosphaeria dothidea sdau 11-99, a Latent Pathogen of Apple Fruit Ring Rot in China.</title>
        <authorList>
            <person name="Yu C."/>
            <person name="Diao Y."/>
            <person name="Lu Q."/>
            <person name="Zhao J."/>
            <person name="Cui S."/>
            <person name="Peng C."/>
            <person name="He B."/>
            <person name="Liu H."/>
        </authorList>
    </citation>
    <scope>NUCLEOTIDE SEQUENCE [LARGE SCALE GENOMIC DNA]</scope>
    <source>
        <strain evidence="8">sdau11-99</strain>
        <strain evidence="6">Sdau11-99</strain>
    </source>
</reference>
<keyword evidence="8" id="KW-1185">Reference proteome</keyword>
<evidence type="ECO:0000313" key="6">
    <source>
        <dbReference type="EMBL" id="KAF4301837.1"/>
    </source>
</evidence>
<dbReference type="Pfam" id="PF04082">
    <property type="entry name" value="Fungal_trans"/>
    <property type="match status" value="1"/>
</dbReference>
<evidence type="ECO:0000256" key="1">
    <source>
        <dbReference type="ARBA" id="ARBA00022723"/>
    </source>
</evidence>
<dbReference type="InterPro" id="IPR050797">
    <property type="entry name" value="Carb_Metab_Trans_Reg"/>
</dbReference>
<feature type="chain" id="PRO_5035101411" description="Zn(2)-C6 fungal-type domain-containing protein" evidence="4">
    <location>
        <begin position="20"/>
        <end position="1056"/>
    </location>
</feature>
<dbReference type="GO" id="GO:0000981">
    <property type="term" value="F:DNA-binding transcription factor activity, RNA polymerase II-specific"/>
    <property type="evidence" value="ECO:0007669"/>
    <property type="project" value="InterPro"/>
</dbReference>
<dbReference type="PROSITE" id="PS00463">
    <property type="entry name" value="ZN2_CY6_FUNGAL_1"/>
    <property type="match status" value="1"/>
</dbReference>
<feature type="region of interest" description="Disordered" evidence="3">
    <location>
        <begin position="962"/>
        <end position="1005"/>
    </location>
</feature>
<evidence type="ECO:0000256" key="2">
    <source>
        <dbReference type="ARBA" id="ARBA00023242"/>
    </source>
</evidence>
<dbReference type="Gene3D" id="4.10.240.10">
    <property type="entry name" value="Zn(2)-C6 fungal-type DNA-binding domain"/>
    <property type="match status" value="1"/>
</dbReference>
<gene>
    <name evidence="7" type="ORF">GTA08_BOTSDO06275</name>
    <name evidence="6" type="ORF">GTA08_BOTSDO10224</name>
</gene>
<keyword evidence="4" id="KW-0732">Signal</keyword>
<dbReference type="SMART" id="SM00066">
    <property type="entry name" value="GAL4"/>
    <property type="match status" value="1"/>
</dbReference>
<feature type="compositionally biased region" description="Polar residues" evidence="3">
    <location>
        <begin position="1032"/>
        <end position="1047"/>
    </location>
</feature>
<dbReference type="CDD" id="cd12148">
    <property type="entry name" value="fungal_TF_MHR"/>
    <property type="match status" value="1"/>
</dbReference>
<feature type="domain" description="Zn(2)-C6 fungal-type" evidence="5">
    <location>
        <begin position="471"/>
        <end position="502"/>
    </location>
</feature>
<dbReference type="Pfam" id="PF00172">
    <property type="entry name" value="Zn_clus"/>
    <property type="match status" value="1"/>
</dbReference>
<evidence type="ECO:0000256" key="4">
    <source>
        <dbReference type="SAM" id="SignalP"/>
    </source>
</evidence>
<organism evidence="6 8">
    <name type="scientific">Botryosphaeria dothidea</name>
    <dbReference type="NCBI Taxonomy" id="55169"/>
    <lineage>
        <taxon>Eukaryota</taxon>
        <taxon>Fungi</taxon>
        <taxon>Dikarya</taxon>
        <taxon>Ascomycota</taxon>
        <taxon>Pezizomycotina</taxon>
        <taxon>Dothideomycetes</taxon>
        <taxon>Dothideomycetes incertae sedis</taxon>
        <taxon>Botryosphaeriales</taxon>
        <taxon>Botryosphaeriaceae</taxon>
        <taxon>Botryosphaeria</taxon>
    </lineage>
</organism>
<dbReference type="Proteomes" id="UP000572817">
    <property type="component" value="Unassembled WGS sequence"/>
</dbReference>
<dbReference type="AlphaFoldDB" id="A0A8H4IJZ9"/>
<feature type="signal peptide" evidence="4">
    <location>
        <begin position="1"/>
        <end position="19"/>
    </location>
</feature>
<keyword evidence="2" id="KW-0539">Nucleus</keyword>
<evidence type="ECO:0000313" key="7">
    <source>
        <dbReference type="EMBL" id="KAF4305174.1"/>
    </source>
</evidence>
<dbReference type="OrthoDB" id="4132249at2759"/>
<dbReference type="EMBL" id="WWBZ02000073">
    <property type="protein sequence ID" value="KAF4301837.1"/>
    <property type="molecule type" value="Genomic_DNA"/>
</dbReference>
<dbReference type="SMART" id="SM00906">
    <property type="entry name" value="Fungal_trans"/>
    <property type="match status" value="1"/>
</dbReference>
<dbReference type="InterPro" id="IPR007219">
    <property type="entry name" value="XnlR_reg_dom"/>
</dbReference>
<evidence type="ECO:0000313" key="8">
    <source>
        <dbReference type="Proteomes" id="UP000572817"/>
    </source>
</evidence>
<dbReference type="InterPro" id="IPR001138">
    <property type="entry name" value="Zn2Cys6_DnaBD"/>
</dbReference>
<dbReference type="GO" id="GO:0008270">
    <property type="term" value="F:zinc ion binding"/>
    <property type="evidence" value="ECO:0007669"/>
    <property type="project" value="InterPro"/>
</dbReference>
<evidence type="ECO:0000256" key="3">
    <source>
        <dbReference type="SAM" id="MobiDB-lite"/>
    </source>
</evidence>
<comment type="caution">
    <text evidence="6">The sequence shown here is derived from an EMBL/GenBank/DDBJ whole genome shotgun (WGS) entry which is preliminary data.</text>
</comment>
<accession>A0A8H4IJZ9</accession>
<proteinExistence type="predicted"/>